<name>A0A9E8RZI6_9BACI</name>
<gene>
    <name evidence="1" type="ORF">OE105_04520</name>
</gene>
<accession>A0A9E8RZI6</accession>
<dbReference type="InterPro" id="IPR015946">
    <property type="entry name" value="KH_dom-like_a/b"/>
</dbReference>
<evidence type="ECO:0000313" key="1">
    <source>
        <dbReference type="EMBL" id="WAA13383.1"/>
    </source>
</evidence>
<dbReference type="Pfam" id="PF02566">
    <property type="entry name" value="OsmC"/>
    <property type="match status" value="1"/>
</dbReference>
<dbReference type="PANTHER" id="PTHR35368:SF1">
    <property type="entry name" value="HYDROPEROXIDE REDUCTASE"/>
    <property type="match status" value="1"/>
</dbReference>
<dbReference type="InterPro" id="IPR003718">
    <property type="entry name" value="OsmC/Ohr_fam"/>
</dbReference>
<reference evidence="1" key="1">
    <citation type="submission" date="2022-09" db="EMBL/GenBank/DDBJ databases">
        <title>Complete Genomes of Fervidibacillus albus and Fervidibacillus halotolerans isolated from tidal flat sediments.</title>
        <authorList>
            <person name="Kwon K.K."/>
            <person name="Yang S.-H."/>
            <person name="Park M.J."/>
            <person name="Oh H.-M."/>
        </authorList>
    </citation>
    <scope>NUCLEOTIDE SEQUENCE</scope>
    <source>
        <strain evidence="1">MEBiC13594</strain>
    </source>
</reference>
<organism evidence="1 2">
    <name type="scientific">Fervidibacillus halotolerans</name>
    <dbReference type="NCBI Taxonomy" id="2980027"/>
    <lineage>
        <taxon>Bacteria</taxon>
        <taxon>Bacillati</taxon>
        <taxon>Bacillota</taxon>
        <taxon>Bacilli</taxon>
        <taxon>Bacillales</taxon>
        <taxon>Bacillaceae</taxon>
        <taxon>Fervidibacillus</taxon>
    </lineage>
</organism>
<protein>
    <submittedName>
        <fullName evidence="1">OsmC family protein</fullName>
    </submittedName>
</protein>
<dbReference type="InterPro" id="IPR036102">
    <property type="entry name" value="OsmC/Ohrsf"/>
</dbReference>
<dbReference type="KEGG" id="fhl:OE105_04520"/>
<dbReference type="RefSeq" id="WP_275421547.1">
    <property type="nucleotide sequence ID" value="NZ_CP106877.1"/>
</dbReference>
<dbReference type="InterPro" id="IPR052924">
    <property type="entry name" value="OsmC/Ohr_hydroprdx_reductase"/>
</dbReference>
<sequence>MNQPLVTLRVKGKVESGITNTIQVRNLAPVLIDEPIRLGGKDQGPNPLEYLLATLGACATIIAHDVAKEQQFTYKRIDYSVSGKLDPRGYKGVEGVKTYFQSIRLDVFVETDENEEALQRVAEISEGRCPIYNLLKDAGVEIESNWVKKQ</sequence>
<dbReference type="SUPFAM" id="SSF82784">
    <property type="entry name" value="OsmC-like"/>
    <property type="match status" value="1"/>
</dbReference>
<evidence type="ECO:0000313" key="2">
    <source>
        <dbReference type="Proteomes" id="UP001164726"/>
    </source>
</evidence>
<dbReference type="AlphaFoldDB" id="A0A9E8RZI6"/>
<dbReference type="EMBL" id="CP106877">
    <property type="protein sequence ID" value="WAA13383.1"/>
    <property type="molecule type" value="Genomic_DNA"/>
</dbReference>
<dbReference type="Proteomes" id="UP001164726">
    <property type="component" value="Chromosome"/>
</dbReference>
<dbReference type="Gene3D" id="3.30.300.20">
    <property type="match status" value="1"/>
</dbReference>
<proteinExistence type="predicted"/>
<dbReference type="PANTHER" id="PTHR35368">
    <property type="entry name" value="HYDROPEROXIDE REDUCTASE"/>
    <property type="match status" value="1"/>
</dbReference>
<keyword evidence="2" id="KW-1185">Reference proteome</keyword>